<evidence type="ECO:0000256" key="1">
    <source>
        <dbReference type="SAM" id="MobiDB-lite"/>
    </source>
</evidence>
<organism evidence="4 5">
    <name type="scientific">Pseudoclavibacter endophyticus</name>
    <dbReference type="NCBI Taxonomy" id="1778590"/>
    <lineage>
        <taxon>Bacteria</taxon>
        <taxon>Bacillati</taxon>
        <taxon>Actinomycetota</taxon>
        <taxon>Actinomycetes</taxon>
        <taxon>Micrococcales</taxon>
        <taxon>Microbacteriaceae</taxon>
        <taxon>Pseudoclavibacter</taxon>
    </lineage>
</organism>
<dbReference type="InterPro" id="IPR036779">
    <property type="entry name" value="LysM_dom_sf"/>
</dbReference>
<reference evidence="4 5" key="1">
    <citation type="submission" date="2019-09" db="EMBL/GenBank/DDBJ databases">
        <title>Phylogeny of genus Pseudoclavibacter and closely related genus.</title>
        <authorList>
            <person name="Li Y."/>
        </authorList>
    </citation>
    <scope>NUCLEOTIDE SEQUENCE [LARGE SCALE GENOMIC DNA]</scope>
    <source>
        <strain evidence="4 5">EGI 60007</strain>
    </source>
</reference>
<dbReference type="AlphaFoldDB" id="A0A6H9WJC3"/>
<dbReference type="SMART" id="SM00257">
    <property type="entry name" value="LysM"/>
    <property type="match status" value="1"/>
</dbReference>
<accession>A0A6H9WJC3</accession>
<dbReference type="OrthoDB" id="5084290at2"/>
<keyword evidence="2" id="KW-1133">Transmembrane helix</keyword>
<feature type="transmembrane region" description="Helical" evidence="2">
    <location>
        <begin position="68"/>
        <end position="86"/>
    </location>
</feature>
<evidence type="ECO:0000313" key="4">
    <source>
        <dbReference type="EMBL" id="KAB1646933.1"/>
    </source>
</evidence>
<dbReference type="CDD" id="cd00118">
    <property type="entry name" value="LysM"/>
    <property type="match status" value="1"/>
</dbReference>
<gene>
    <name evidence="4" type="ORF">F8O04_14520</name>
</gene>
<dbReference type="EMBL" id="WBJY01000004">
    <property type="protein sequence ID" value="KAB1646933.1"/>
    <property type="molecule type" value="Genomic_DNA"/>
</dbReference>
<dbReference type="Proteomes" id="UP000431744">
    <property type="component" value="Unassembled WGS sequence"/>
</dbReference>
<feature type="region of interest" description="Disordered" evidence="1">
    <location>
        <begin position="1"/>
        <end position="24"/>
    </location>
</feature>
<keyword evidence="2" id="KW-0472">Membrane</keyword>
<dbReference type="Pfam" id="PF01476">
    <property type="entry name" value="LysM"/>
    <property type="match status" value="1"/>
</dbReference>
<comment type="caution">
    <text evidence="4">The sequence shown here is derived from an EMBL/GenBank/DDBJ whole genome shotgun (WGS) entry which is preliminary data.</text>
</comment>
<keyword evidence="5" id="KW-1185">Reference proteome</keyword>
<protein>
    <submittedName>
        <fullName evidence="4">LysM peptidoglycan-binding domain-containing protein</fullName>
    </submittedName>
</protein>
<dbReference type="Gene3D" id="3.10.350.10">
    <property type="entry name" value="LysM domain"/>
    <property type="match status" value="1"/>
</dbReference>
<evidence type="ECO:0000259" key="3">
    <source>
        <dbReference type="SMART" id="SM00257"/>
    </source>
</evidence>
<keyword evidence="2" id="KW-0812">Transmembrane</keyword>
<feature type="domain" description="LysM" evidence="3">
    <location>
        <begin position="104"/>
        <end position="153"/>
    </location>
</feature>
<name>A0A6H9WJC3_9MICO</name>
<sequence length="156" mass="15937">MFDSRCSRSDLPAEIPPRTPRTYEGVPMSISSVSLIPAPTTSASAGTAPVKPASATAGLRLTARGRRLFGGLAILAVALGFGALAAPPAIAAVSNVSAAAELEQVTVGAGETLWEIAEGAATTRDVRDVLADIKRINGLEGAHVEPGQVLMLPPDR</sequence>
<evidence type="ECO:0000313" key="5">
    <source>
        <dbReference type="Proteomes" id="UP000431744"/>
    </source>
</evidence>
<proteinExistence type="predicted"/>
<evidence type="ECO:0000256" key="2">
    <source>
        <dbReference type="SAM" id="Phobius"/>
    </source>
</evidence>
<dbReference type="InterPro" id="IPR018392">
    <property type="entry name" value="LysM"/>
</dbReference>